<keyword evidence="1" id="KW-1133">Transmembrane helix</keyword>
<protein>
    <submittedName>
        <fullName evidence="3">Sulfite exporter TauE/SafE family protein</fullName>
    </submittedName>
</protein>
<comment type="caution">
    <text evidence="3">The sequence shown here is derived from an EMBL/GenBank/DDBJ whole genome shotgun (WGS) entry which is preliminary data.</text>
</comment>
<dbReference type="RefSeq" id="WP_212518595.1">
    <property type="nucleotide sequence ID" value="NZ_JAGSOH010000034.1"/>
</dbReference>
<feature type="transmembrane region" description="Helical" evidence="1">
    <location>
        <begin position="78"/>
        <end position="101"/>
    </location>
</feature>
<feature type="domain" description="Urease accessory protein UreH-like transmembrane" evidence="2">
    <location>
        <begin position="77"/>
        <end position="244"/>
    </location>
</feature>
<feature type="transmembrane region" description="Helical" evidence="1">
    <location>
        <begin position="6"/>
        <end position="30"/>
    </location>
</feature>
<feature type="transmembrane region" description="Helical" evidence="1">
    <location>
        <begin position="154"/>
        <end position="177"/>
    </location>
</feature>
<gene>
    <name evidence="3" type="ORF">KDK95_13960</name>
</gene>
<keyword evidence="1" id="KW-0472">Membrane</keyword>
<feature type="transmembrane region" description="Helical" evidence="1">
    <location>
        <begin position="113"/>
        <end position="133"/>
    </location>
</feature>
<evidence type="ECO:0000259" key="2">
    <source>
        <dbReference type="Pfam" id="PF13386"/>
    </source>
</evidence>
<dbReference type="PANTHER" id="PTHR31272:SF4">
    <property type="entry name" value="CYTOCHROME C-TYPE BIOGENESIS PROTEIN HI_1454-RELATED"/>
    <property type="match status" value="1"/>
</dbReference>
<sequence>MDSGSLLLAVPVAVAAGAISFASPCVLPLVPGYLSYVTGMSAVDAQDRAGAGAAAPDETEGADGRPARRFRFGARHRTLLGAFLFVLGFSTVFVTAGYAFGDWGESLIAHQRGLDIAFGLVMILMGVFFAGLIPDRWSGWMQRDVRFHYRPAMGLLGAPLLGLVFGIGWTPCLGPTLTAVQSLAFTQGTAGRGALLSAFYCLGLGVPFLAAALAFGWAMRAIGWIKRHYALVTRLGGAMIGLVGIALVSGFWEHLITQMQSWISGTTLPL</sequence>
<dbReference type="InterPro" id="IPR051790">
    <property type="entry name" value="Cytochrome_c-biogenesis_DsbD"/>
</dbReference>
<dbReference type="Proteomes" id="UP000676325">
    <property type="component" value="Unassembled WGS sequence"/>
</dbReference>
<evidence type="ECO:0000256" key="1">
    <source>
        <dbReference type="SAM" id="Phobius"/>
    </source>
</evidence>
<keyword evidence="4" id="KW-1185">Reference proteome</keyword>
<dbReference type="Pfam" id="PF13386">
    <property type="entry name" value="DsbD_2"/>
    <property type="match status" value="1"/>
</dbReference>
<name>A0A941EBI7_9ACTN</name>
<dbReference type="PANTHER" id="PTHR31272">
    <property type="entry name" value="CYTOCHROME C-TYPE BIOGENESIS PROTEIN HI_1454-RELATED"/>
    <property type="match status" value="1"/>
</dbReference>
<dbReference type="EMBL" id="JAGSOH010000034">
    <property type="protein sequence ID" value="MBR7827418.1"/>
    <property type="molecule type" value="Genomic_DNA"/>
</dbReference>
<reference evidence="3" key="1">
    <citation type="submission" date="2021-04" db="EMBL/GenBank/DDBJ databases">
        <title>Genome based classification of Actinospica acidithermotolerans sp. nov., an actinobacterium isolated from an Indonesian hot spring.</title>
        <authorList>
            <person name="Kusuma A.B."/>
            <person name="Putra K.E."/>
            <person name="Nafisah S."/>
            <person name="Loh J."/>
            <person name="Nouioui I."/>
            <person name="Goodfellow M."/>
        </authorList>
    </citation>
    <scope>NUCLEOTIDE SEQUENCE</scope>
    <source>
        <strain evidence="3">MGRD01-02</strain>
    </source>
</reference>
<evidence type="ECO:0000313" key="4">
    <source>
        <dbReference type="Proteomes" id="UP000676325"/>
    </source>
</evidence>
<dbReference type="InterPro" id="IPR039447">
    <property type="entry name" value="UreH-like_TM_dom"/>
</dbReference>
<dbReference type="AlphaFoldDB" id="A0A941EBI7"/>
<feature type="transmembrane region" description="Helical" evidence="1">
    <location>
        <begin position="231"/>
        <end position="252"/>
    </location>
</feature>
<keyword evidence="1" id="KW-0812">Transmembrane</keyword>
<organism evidence="3 4">
    <name type="scientific">Actinospica acidithermotolerans</name>
    <dbReference type="NCBI Taxonomy" id="2828514"/>
    <lineage>
        <taxon>Bacteria</taxon>
        <taxon>Bacillati</taxon>
        <taxon>Actinomycetota</taxon>
        <taxon>Actinomycetes</taxon>
        <taxon>Catenulisporales</taxon>
        <taxon>Actinospicaceae</taxon>
        <taxon>Actinospica</taxon>
    </lineage>
</organism>
<evidence type="ECO:0000313" key="3">
    <source>
        <dbReference type="EMBL" id="MBR7827418.1"/>
    </source>
</evidence>
<feature type="transmembrane region" description="Helical" evidence="1">
    <location>
        <begin position="197"/>
        <end position="219"/>
    </location>
</feature>
<accession>A0A941EBI7</accession>
<proteinExistence type="predicted"/>